<evidence type="ECO:0000313" key="3">
    <source>
        <dbReference type="EMBL" id="APT84225.1"/>
    </source>
</evidence>
<organism evidence="3 4">
    <name type="scientific">Corynebacterium aquilae DSM 44791</name>
    <dbReference type="NCBI Taxonomy" id="1431546"/>
    <lineage>
        <taxon>Bacteria</taxon>
        <taxon>Bacillati</taxon>
        <taxon>Actinomycetota</taxon>
        <taxon>Actinomycetes</taxon>
        <taxon>Mycobacteriales</taxon>
        <taxon>Corynebacteriaceae</taxon>
        <taxon>Corynebacterium</taxon>
    </lineage>
</organism>
<dbReference type="AlphaFoldDB" id="A0A1L7CEG8"/>
<dbReference type="InterPro" id="IPR058489">
    <property type="entry name" value="DUF8176"/>
</dbReference>
<dbReference type="Proteomes" id="UP000185478">
    <property type="component" value="Chromosome"/>
</dbReference>
<dbReference type="RefSeq" id="WP_075725103.1">
    <property type="nucleotide sequence ID" value="NZ_CP009245.1"/>
</dbReference>
<dbReference type="STRING" id="1431546.CAQU_03110"/>
<feature type="compositionally biased region" description="Low complexity" evidence="1">
    <location>
        <begin position="17"/>
        <end position="33"/>
    </location>
</feature>
<dbReference type="EMBL" id="CP009245">
    <property type="protein sequence ID" value="APT84225.1"/>
    <property type="molecule type" value="Genomic_DNA"/>
</dbReference>
<dbReference type="OrthoDB" id="4411966at2"/>
<feature type="region of interest" description="Disordered" evidence="1">
    <location>
        <begin position="17"/>
        <end position="39"/>
    </location>
</feature>
<protein>
    <recommendedName>
        <fullName evidence="2">DUF8176 domain-containing protein</fullName>
    </recommendedName>
</protein>
<accession>A0A1L7CEG8</accession>
<dbReference type="KEGG" id="caqu:CAQU_03110"/>
<evidence type="ECO:0000256" key="1">
    <source>
        <dbReference type="SAM" id="MobiDB-lite"/>
    </source>
</evidence>
<evidence type="ECO:0000259" key="2">
    <source>
        <dbReference type="Pfam" id="PF26527"/>
    </source>
</evidence>
<proteinExistence type="predicted"/>
<sequence>MATNWFDWADAQQQAASDSLSELIEPAEAPEATEQADHALPAAAKPLRGLRLPHRVKKATDQPVVAAEPVEAAAIEESEPSAPRRSRKLTSVMGVTAALALAAMSGAAVMKMTEGDTSSKLLVSSSIAVPSTTVPKAGPQPGVEAIDDDAKVAVAGSHCVPGAGETKVTETDTTLRGALAAFERAYFDRDAAAVKAAFDASTPLASRDWQQVLDKTVVDGTQWCLRMQPVDGDHVDASVTVTDPSGQASTYEQTVTATEVDGKYKLKDFS</sequence>
<dbReference type="Pfam" id="PF26527">
    <property type="entry name" value="DUF8176"/>
    <property type="match status" value="1"/>
</dbReference>
<name>A0A1L7CEG8_9CORY</name>
<feature type="domain" description="DUF8176" evidence="2">
    <location>
        <begin position="175"/>
        <end position="265"/>
    </location>
</feature>
<keyword evidence="4" id="KW-1185">Reference proteome</keyword>
<reference evidence="3 4" key="1">
    <citation type="submission" date="2014-08" db="EMBL/GenBank/DDBJ databases">
        <title>Complete genome sequence of Corynebacterium aquilae S-613T(T) (=DSM 44791(T)), isolated from the choana of a healthy golden eagle.</title>
        <authorList>
            <person name="Ruckert C."/>
            <person name="Albersmeier A."/>
            <person name="Winkler A."/>
            <person name="Kalinowski J."/>
        </authorList>
    </citation>
    <scope>NUCLEOTIDE SEQUENCE [LARGE SCALE GENOMIC DNA]</scope>
    <source>
        <strain evidence="3 4">S-613</strain>
    </source>
</reference>
<evidence type="ECO:0000313" key="4">
    <source>
        <dbReference type="Proteomes" id="UP000185478"/>
    </source>
</evidence>
<gene>
    <name evidence="3" type="ORF">CAQU_03110</name>
</gene>